<dbReference type="GO" id="GO:0005737">
    <property type="term" value="C:cytoplasm"/>
    <property type="evidence" value="ECO:0007669"/>
    <property type="project" value="TreeGrafter"/>
</dbReference>
<dbReference type="Proteomes" id="UP000095280">
    <property type="component" value="Unplaced"/>
</dbReference>
<dbReference type="GO" id="GO:0006446">
    <property type="term" value="P:regulation of translational initiation"/>
    <property type="evidence" value="ECO:0007669"/>
    <property type="project" value="TreeGrafter"/>
</dbReference>
<comment type="similarity">
    <text evidence="1">Belongs to the IMPACT family.</text>
</comment>
<dbReference type="AlphaFoldDB" id="A0A1I8FBE1"/>
<evidence type="ECO:0000256" key="1">
    <source>
        <dbReference type="ARBA" id="ARBA00007665"/>
    </source>
</evidence>
<protein>
    <submittedName>
        <fullName evidence="4">UPF0029 domain-containing protein</fullName>
    </submittedName>
</protein>
<organism evidence="3 4">
    <name type="scientific">Macrostomum lignano</name>
    <dbReference type="NCBI Taxonomy" id="282301"/>
    <lineage>
        <taxon>Eukaryota</taxon>
        <taxon>Metazoa</taxon>
        <taxon>Spiralia</taxon>
        <taxon>Lophotrochozoa</taxon>
        <taxon>Platyhelminthes</taxon>
        <taxon>Rhabditophora</taxon>
        <taxon>Macrostomorpha</taxon>
        <taxon>Macrostomida</taxon>
        <taxon>Macrostomidae</taxon>
        <taxon>Macrostomum</taxon>
    </lineage>
</organism>
<dbReference type="Pfam" id="PF01205">
    <property type="entry name" value="Impact_N"/>
    <property type="match status" value="1"/>
</dbReference>
<dbReference type="PANTHER" id="PTHR16301">
    <property type="entry name" value="IMPACT-RELATED"/>
    <property type="match status" value="1"/>
</dbReference>
<proteinExistence type="inferred from homology"/>
<dbReference type="SUPFAM" id="SSF54211">
    <property type="entry name" value="Ribosomal protein S5 domain 2-like"/>
    <property type="match status" value="1"/>
</dbReference>
<name>A0A1I8FBE1_9PLAT</name>
<dbReference type="PANTHER" id="PTHR16301:SF25">
    <property type="entry name" value="PROTEIN IMPACT"/>
    <property type="match status" value="1"/>
</dbReference>
<dbReference type="InterPro" id="IPR020568">
    <property type="entry name" value="Ribosomal_Su5_D2-typ_SF"/>
</dbReference>
<accession>A0A1I8FBE1</accession>
<dbReference type="InterPro" id="IPR001498">
    <property type="entry name" value="Impact_N"/>
</dbReference>
<reference evidence="4" key="1">
    <citation type="submission" date="2016-11" db="UniProtKB">
        <authorList>
            <consortium name="WormBaseParasite"/>
        </authorList>
    </citation>
    <scope>IDENTIFICATION</scope>
</reference>
<dbReference type="WBParaSite" id="maker-unitig_28092-snap-gene-0.2-mRNA-1">
    <property type="protein sequence ID" value="maker-unitig_28092-snap-gene-0.2-mRNA-1"/>
    <property type="gene ID" value="maker-unitig_28092-snap-gene-0.2"/>
</dbReference>
<evidence type="ECO:0000313" key="4">
    <source>
        <dbReference type="WBParaSite" id="maker-unitig_28092-snap-gene-0.2-mRNA-1"/>
    </source>
</evidence>
<dbReference type="Gene3D" id="3.30.230.30">
    <property type="entry name" value="Impact, N-terminal domain"/>
    <property type="match status" value="1"/>
</dbReference>
<dbReference type="InterPro" id="IPR023582">
    <property type="entry name" value="Impact"/>
</dbReference>
<sequence length="192" mass="21329">TPKVLHQVSQPQQSRQRCHQTLPQRGKLQNFVHGEPIEGPTQRIQATCWPQFIASSSLATHGAVALPAEKKIASATHNIWAYRIVRQSVSFTHDCDDDGEQQAGGRLLRLLELSDTRNALVVVSPLVLAHLCWARTGSSILTMRLGTCWNSEALLKRVVLSGIRIDGFFPCLLEILTKIMFSGASLYFLIDN</sequence>
<keyword evidence="3" id="KW-1185">Reference proteome</keyword>
<feature type="domain" description="Impact N-terminal" evidence="2">
    <location>
        <begin position="69"/>
        <end position="124"/>
    </location>
</feature>
<dbReference type="InterPro" id="IPR036956">
    <property type="entry name" value="Impact_N_sf"/>
</dbReference>
<dbReference type="GO" id="GO:0140469">
    <property type="term" value="P:GCN2-mediated signaling"/>
    <property type="evidence" value="ECO:0007669"/>
    <property type="project" value="TreeGrafter"/>
</dbReference>
<evidence type="ECO:0000259" key="2">
    <source>
        <dbReference type="Pfam" id="PF01205"/>
    </source>
</evidence>
<evidence type="ECO:0000313" key="3">
    <source>
        <dbReference type="Proteomes" id="UP000095280"/>
    </source>
</evidence>